<keyword evidence="3" id="KW-1185">Reference proteome</keyword>
<dbReference type="InterPro" id="IPR050194">
    <property type="entry name" value="Glycosyltransferase_grp1"/>
</dbReference>
<gene>
    <name evidence="2" type="ORF">H3Z83_07210</name>
</gene>
<dbReference type="GO" id="GO:0016758">
    <property type="term" value="F:hexosyltransferase activity"/>
    <property type="evidence" value="ECO:0007669"/>
    <property type="project" value="TreeGrafter"/>
</dbReference>
<organism evidence="2 3">
    <name type="scientific">Tenacibaculum pelagium</name>
    <dbReference type="NCBI Taxonomy" id="2759527"/>
    <lineage>
        <taxon>Bacteria</taxon>
        <taxon>Pseudomonadati</taxon>
        <taxon>Bacteroidota</taxon>
        <taxon>Flavobacteriia</taxon>
        <taxon>Flavobacteriales</taxon>
        <taxon>Flavobacteriaceae</taxon>
        <taxon>Tenacibaculum</taxon>
    </lineage>
</organism>
<dbReference type="PANTHER" id="PTHR45947:SF3">
    <property type="entry name" value="SULFOQUINOVOSYL TRANSFERASE SQD2"/>
    <property type="match status" value="1"/>
</dbReference>
<dbReference type="InterPro" id="IPR001296">
    <property type="entry name" value="Glyco_trans_1"/>
</dbReference>
<dbReference type="PANTHER" id="PTHR45947">
    <property type="entry name" value="SULFOQUINOVOSYL TRANSFERASE SQD2"/>
    <property type="match status" value="1"/>
</dbReference>
<dbReference type="Proteomes" id="UP000563906">
    <property type="component" value="Unassembled WGS sequence"/>
</dbReference>
<evidence type="ECO:0000313" key="2">
    <source>
        <dbReference type="EMBL" id="MBA6156300.1"/>
    </source>
</evidence>
<dbReference type="Gene3D" id="3.40.50.2000">
    <property type="entry name" value="Glycogen Phosphorylase B"/>
    <property type="match status" value="2"/>
</dbReference>
<sequence>MKILFLTFYYEPDLSAGSFRNTSLFKELLNHLNDDDELEVITTHPNRYDSFKAEAKDKEEIKEGVVVNRIKIPEHGSGIIGQVKSYKEFYFKALNLTKNKNYDLVYASSSRLFTAYLGAKIARKKKAKLYLDIRDIFRETITDLYKNKIINLGLNLVLKPIENYTFGRAGHINLVSKGFKSYFKNYKKVKYSFFTNGIDELFLSLTTIYTVEKKDEVKTIVYGGNIGEGQGLDLIIPDIAKKLSETHKFQIIGDGGARAKLEERLKANNVENVEMIGPVSRNELIDYYQKADYLFLHLNRHKAFERVLPSKLFEYGTFNKPIIAGVDGYAKEFLKENMSNLILFEPTNTEELYNKLMNYIYKNEERIEFKKNFNREEINKRMTESIISFGND</sequence>
<name>A0A839APJ7_9FLAO</name>
<dbReference type="AlphaFoldDB" id="A0A839APJ7"/>
<comment type="caution">
    <text evidence="2">The sequence shown here is derived from an EMBL/GenBank/DDBJ whole genome shotgun (WGS) entry which is preliminary data.</text>
</comment>
<protein>
    <submittedName>
        <fullName evidence="2">Glycosyltransferase family 4 protein</fullName>
    </submittedName>
</protein>
<proteinExistence type="predicted"/>
<dbReference type="Pfam" id="PF00534">
    <property type="entry name" value="Glycos_transf_1"/>
    <property type="match status" value="1"/>
</dbReference>
<evidence type="ECO:0000313" key="3">
    <source>
        <dbReference type="Proteomes" id="UP000563906"/>
    </source>
</evidence>
<reference evidence="2 3" key="1">
    <citation type="submission" date="2020-07" db="EMBL/GenBank/DDBJ databases">
        <title>Bacterium isolated from marine sediment.</title>
        <authorList>
            <person name="Shang D."/>
            <person name="Du Z.-J."/>
        </authorList>
    </citation>
    <scope>NUCLEOTIDE SEQUENCE [LARGE SCALE GENOMIC DNA]</scope>
    <source>
        <strain evidence="2 3">S7007</strain>
    </source>
</reference>
<accession>A0A839APJ7</accession>
<dbReference type="CDD" id="cd03794">
    <property type="entry name" value="GT4_WbuB-like"/>
    <property type="match status" value="1"/>
</dbReference>
<dbReference type="RefSeq" id="WP_182124809.1">
    <property type="nucleotide sequence ID" value="NZ_JACGLS010000003.1"/>
</dbReference>
<dbReference type="SUPFAM" id="SSF53756">
    <property type="entry name" value="UDP-Glycosyltransferase/glycogen phosphorylase"/>
    <property type="match status" value="1"/>
</dbReference>
<dbReference type="EMBL" id="JACGLS010000003">
    <property type="protein sequence ID" value="MBA6156300.1"/>
    <property type="molecule type" value="Genomic_DNA"/>
</dbReference>
<feature type="domain" description="Glycosyl transferase family 1" evidence="1">
    <location>
        <begin position="212"/>
        <end position="372"/>
    </location>
</feature>
<keyword evidence="2" id="KW-0808">Transferase</keyword>
<evidence type="ECO:0000259" key="1">
    <source>
        <dbReference type="Pfam" id="PF00534"/>
    </source>
</evidence>